<dbReference type="KEGG" id="cace:CACET_c04730"/>
<dbReference type="AlphaFoldDB" id="A0A0G3W6M1"/>
<name>A0A0G3W6M1_9CLOT</name>
<sequence length="41" mass="4611">MDEMLIELAKYRVAKALEDLEAAKLMCPVPQSVILLNLSFC</sequence>
<reference evidence="1 2" key="1">
    <citation type="submission" date="2014-10" db="EMBL/GenBank/DDBJ databases">
        <title>Genome sequence of Clostridium aceticum DSM 1496.</title>
        <authorList>
            <person name="Poehlein A."/>
            <person name="Schiel-Bengelsdorf B."/>
            <person name="Gottschalk G."/>
            <person name="Duerre P."/>
            <person name="Daniel R."/>
        </authorList>
    </citation>
    <scope>NUCLEOTIDE SEQUENCE [LARGE SCALE GENOMIC DNA]</scope>
    <source>
        <strain evidence="1 2">DSM 1496</strain>
    </source>
</reference>
<gene>
    <name evidence="1" type="ORF">CACET_c04730</name>
</gene>
<dbReference type="Proteomes" id="UP000035704">
    <property type="component" value="Chromosome"/>
</dbReference>
<accession>A0A0G3W6M1</accession>
<evidence type="ECO:0000313" key="1">
    <source>
        <dbReference type="EMBL" id="AKL93983.1"/>
    </source>
</evidence>
<dbReference type="EMBL" id="CP009687">
    <property type="protein sequence ID" value="AKL93983.1"/>
    <property type="molecule type" value="Genomic_DNA"/>
</dbReference>
<keyword evidence="2" id="KW-1185">Reference proteome</keyword>
<evidence type="ECO:0000313" key="2">
    <source>
        <dbReference type="Proteomes" id="UP000035704"/>
    </source>
</evidence>
<protein>
    <submittedName>
        <fullName evidence="1">Uncharacterized protein</fullName>
    </submittedName>
</protein>
<dbReference type="RefSeq" id="WP_278287090.1">
    <property type="nucleotide sequence ID" value="NZ_CP009687.1"/>
</dbReference>
<dbReference type="PATRIC" id="fig|84022.6.peg.475"/>
<organism evidence="1 2">
    <name type="scientific">Clostridium aceticum</name>
    <dbReference type="NCBI Taxonomy" id="84022"/>
    <lineage>
        <taxon>Bacteria</taxon>
        <taxon>Bacillati</taxon>
        <taxon>Bacillota</taxon>
        <taxon>Clostridia</taxon>
        <taxon>Eubacteriales</taxon>
        <taxon>Clostridiaceae</taxon>
        <taxon>Clostridium</taxon>
    </lineage>
</organism>
<proteinExistence type="predicted"/>